<evidence type="ECO:0000256" key="6">
    <source>
        <dbReference type="SAM" id="Phobius"/>
    </source>
</evidence>
<evidence type="ECO:0000256" key="2">
    <source>
        <dbReference type="ARBA" id="ARBA00022692"/>
    </source>
</evidence>
<evidence type="ECO:0000256" key="5">
    <source>
        <dbReference type="SAM" id="MobiDB-lite"/>
    </source>
</evidence>
<protein>
    <submittedName>
        <fullName evidence="7">Uncharacterized protein</fullName>
    </submittedName>
</protein>
<feature type="transmembrane region" description="Helical" evidence="6">
    <location>
        <begin position="996"/>
        <end position="1019"/>
    </location>
</feature>
<feature type="transmembrane region" description="Helical" evidence="6">
    <location>
        <begin position="1075"/>
        <end position="1100"/>
    </location>
</feature>
<dbReference type="GO" id="GO:0005886">
    <property type="term" value="C:plasma membrane"/>
    <property type="evidence" value="ECO:0007669"/>
    <property type="project" value="TreeGrafter"/>
</dbReference>
<accession>A0A1S9DXD3</accession>
<dbReference type="Gene3D" id="1.20.1250.20">
    <property type="entry name" value="MFS general substrate transporter like domains"/>
    <property type="match status" value="2"/>
</dbReference>
<dbReference type="SUPFAM" id="SSF103473">
    <property type="entry name" value="MFS general substrate transporter"/>
    <property type="match status" value="1"/>
</dbReference>
<evidence type="ECO:0000313" key="8">
    <source>
        <dbReference type="Proteomes" id="UP000190312"/>
    </source>
</evidence>
<evidence type="ECO:0000256" key="4">
    <source>
        <dbReference type="ARBA" id="ARBA00023136"/>
    </source>
</evidence>
<gene>
    <name evidence="7" type="ORF">OAory_01023140</name>
</gene>
<feature type="compositionally biased region" description="Basic residues" evidence="5">
    <location>
        <begin position="31"/>
        <end position="41"/>
    </location>
</feature>
<dbReference type="eggNOG" id="KOG0254">
    <property type="taxonomic scope" value="Eukaryota"/>
</dbReference>
<dbReference type="VEuPathDB" id="FungiDB:AO090023000049"/>
<evidence type="ECO:0000256" key="3">
    <source>
        <dbReference type="ARBA" id="ARBA00022989"/>
    </source>
</evidence>
<dbReference type="EMBL" id="MKZY01000001">
    <property type="protein sequence ID" value="OOO13719.1"/>
    <property type="molecule type" value="Genomic_DNA"/>
</dbReference>
<feature type="transmembrane region" description="Helical" evidence="6">
    <location>
        <begin position="938"/>
        <end position="955"/>
    </location>
</feature>
<dbReference type="VEuPathDB" id="FungiDB:AO090023000048"/>
<organism evidence="7 8">
    <name type="scientific">Aspergillus oryzae</name>
    <name type="common">Yellow koji mold</name>
    <dbReference type="NCBI Taxonomy" id="5062"/>
    <lineage>
        <taxon>Eukaryota</taxon>
        <taxon>Fungi</taxon>
        <taxon>Dikarya</taxon>
        <taxon>Ascomycota</taxon>
        <taxon>Pezizomycotina</taxon>
        <taxon>Eurotiomycetes</taxon>
        <taxon>Eurotiomycetidae</taxon>
        <taxon>Eurotiales</taxon>
        <taxon>Aspergillaceae</taxon>
        <taxon>Aspergillus</taxon>
        <taxon>Aspergillus subgen. Circumdati</taxon>
    </lineage>
</organism>
<keyword evidence="4 6" id="KW-0472">Membrane</keyword>
<dbReference type="Pfam" id="PF05705">
    <property type="entry name" value="DUF829"/>
    <property type="match status" value="1"/>
</dbReference>
<sequence>MPSRGPKATGELIIVHQESRKSRTRARAHLAHNGIRKRIQKQRGQDHDSPAPPGSRAVAASSIPAPVALSGFSMVEYLISTNIFPDLNSTWGVSPAVCPGPANLSHTLSRASDVLECIFRANLAFHWLDLNLWTNPEKKRNMKVAALTYRGQALALAQKELLHRRIPSSTNRDTKRQPVHPANREICFGIVLRMLHLDYRFARCDVQAHFVACRQLLRDSSDGSLTEDQQSLEALASTIRNPHLHHLMITFECINRTPNSVIWDDADLSFLTRNLYQFVNRIQAGDEVSTENRTLDESIPTTLPRVSPSTILWRCLTKRPTSIPSNIYRDVCESSAQIAALLLICSVFLDYEDDSERTDTSIPYQCVEELENALFALGEENAVSSALNSAWLLAGGLGLPLTHRRARLWSVSGMLYALKRSFSLDLTVTASGHVVNAQYVKQGISMKAVGYAILSTGSFPALAPRRVSRTASALVASGAIFTMVNPSLLPPELRKLSDDVYVYDPFLDSQGDSRSSASDPTTVVLYTWADAHVRLVQKYFQGYRDLYPSTKIVIVMAKTMKTFFAGRETNQAVVRDMVVKELWPLSSRKPSTSSELPDSLKYRGTSHPRILMHAFSNSGGVNLEATALVWHSLQLSLGQSIGPLPIQGLILDSTPGGDSFSREFQRWTAGVALGFAFLPRLLAKLVAAIIVLLRFGLPGLFGKESLPVRGRRVTNSPDYIPTTSGRLYIYSDSDPLIGDKDVESHGHEAKAKGYQNIELEKFQEVPVHLPYSRGPLYLNLLASAYISLALASSALLHVSNVMQKFLRAVSHDSEPEGSRSLPVPIMKDPRDEGYEPIFDSSETVAEAREGRAHGVAEIEALATVWSTKALHIGYALVFLIFFTNSFQQETTGSLSPYVYSKFANHSLISRTNVLTNVVGGVAKLPCAMLIDVWGRPKGFGIMTGLCTLGLFLMAICGNVETYVTAQVIYWVGYNGMDYVLHIFLSDTTDLVNRSFVYGMASTPYVVTTFAGPAAAQLMYEIGGLWWGFGIFVVLTPLVTAPFLWLLWTSLRKAYTEGLIRKAHSRRTWARSVKHYFIEFDTIGLSLVTVAFVLMLLPLAPASHASNDSMSLADRSRSPDTTASFFLGVLAFMAFVLWERFCAPVCFLPFNRLKDRTLLGACFLAASLFASFYCWDLYLASYLQVTFNTRIRETGYIYNIYTIGTCLWSVPLGLIIRKVDRLKWIALAAMPLIFLGTGLMIHFRSPQSHIGYVVLCEVFKALAGGTLVICQQMAAMATGGHESVAVSFALVGLFTKLGGGIGSAISGAIWTSTVPFYLEKYLPTGKKHKAWELYGSIEEVLSYPIGTPERDATIQAYGVAQRRMLIAGLSILPLAVASILLWRDIRLKKVSQVRGTVF</sequence>
<dbReference type="Pfam" id="PF07690">
    <property type="entry name" value="MFS_1"/>
    <property type="match status" value="1"/>
</dbReference>
<feature type="transmembrane region" description="Helical" evidence="6">
    <location>
        <begin position="776"/>
        <end position="798"/>
    </location>
</feature>
<dbReference type="OrthoDB" id="4078873at2759"/>
<name>A0A1S9DXD3_ASPOZ</name>
<dbReference type="InterPro" id="IPR011701">
    <property type="entry name" value="MFS"/>
</dbReference>
<dbReference type="Proteomes" id="UP000190312">
    <property type="component" value="Unassembled WGS sequence"/>
</dbReference>
<feature type="transmembrane region" description="Helical" evidence="6">
    <location>
        <begin position="1197"/>
        <end position="1216"/>
    </location>
</feature>
<reference evidence="7 8" key="1">
    <citation type="submission" date="2016-10" db="EMBL/GenBank/DDBJ databases">
        <title>Genome sequencing of Aspergillus oryzae BCC7051.</title>
        <authorList>
            <person name="Thammarongtham C."/>
            <person name="Vorapreeda T."/>
            <person name="Nookaew I."/>
            <person name="Srisuk T."/>
            <person name="Land M."/>
            <person name="Jeennor S."/>
            <person name="Laoteng K."/>
        </authorList>
    </citation>
    <scope>NUCLEOTIDE SEQUENCE [LARGE SCALE GENOMIC DNA]</scope>
    <source>
        <strain evidence="7 8">BCC7051</strain>
    </source>
</reference>
<feature type="region of interest" description="Disordered" evidence="5">
    <location>
        <begin position="31"/>
        <end position="58"/>
    </location>
</feature>
<feature type="transmembrane region" description="Helical" evidence="6">
    <location>
        <begin position="1025"/>
        <end position="1047"/>
    </location>
</feature>
<feature type="transmembrane region" description="Helical" evidence="6">
    <location>
        <begin position="1223"/>
        <end position="1242"/>
    </location>
</feature>
<dbReference type="InterPro" id="IPR008547">
    <property type="entry name" value="DUF829_TMEM53"/>
</dbReference>
<dbReference type="InterPro" id="IPR036259">
    <property type="entry name" value="MFS_trans_sf"/>
</dbReference>
<feature type="transmembrane region" description="Helical" evidence="6">
    <location>
        <begin position="1282"/>
        <end position="1309"/>
    </location>
</feature>
<dbReference type="PANTHER" id="PTHR23501">
    <property type="entry name" value="MAJOR FACILITATOR SUPERFAMILY"/>
    <property type="match status" value="1"/>
</dbReference>
<feature type="transmembrane region" description="Helical" evidence="6">
    <location>
        <begin position="967"/>
        <end position="984"/>
    </location>
</feature>
<feature type="transmembrane region" description="Helical" evidence="6">
    <location>
        <begin position="1120"/>
        <end position="1137"/>
    </location>
</feature>
<dbReference type="PANTHER" id="PTHR23501:SF55">
    <property type="entry name" value="SIDEROPHORE IRON TRANSPORTER, PUTATIVE (AFU_ORTHOLOGUE AFUA_3G03440)-RELATED"/>
    <property type="match status" value="1"/>
</dbReference>
<feature type="transmembrane region" description="Helical" evidence="6">
    <location>
        <begin position="1248"/>
        <end position="1270"/>
    </location>
</feature>
<comment type="caution">
    <text evidence="7">The sequence shown here is derived from an EMBL/GenBank/DDBJ whole genome shotgun (WGS) entry which is preliminary data.</text>
</comment>
<feature type="transmembrane region" description="Helical" evidence="6">
    <location>
        <begin position="1157"/>
        <end position="1177"/>
    </location>
</feature>
<feature type="transmembrane region" description="Helical" evidence="6">
    <location>
        <begin position="1363"/>
        <end position="1381"/>
    </location>
</feature>
<dbReference type="GO" id="GO:0022857">
    <property type="term" value="F:transmembrane transporter activity"/>
    <property type="evidence" value="ECO:0007669"/>
    <property type="project" value="InterPro"/>
</dbReference>
<keyword evidence="2 6" id="KW-0812">Transmembrane</keyword>
<comment type="subcellular location">
    <subcellularLocation>
        <location evidence="1">Membrane</location>
        <topology evidence="1">Multi-pass membrane protein</topology>
    </subcellularLocation>
</comment>
<evidence type="ECO:0000313" key="7">
    <source>
        <dbReference type="EMBL" id="OOO13719.1"/>
    </source>
</evidence>
<keyword evidence="3 6" id="KW-1133">Transmembrane helix</keyword>
<proteinExistence type="predicted"/>
<evidence type="ECO:0000256" key="1">
    <source>
        <dbReference type="ARBA" id="ARBA00004141"/>
    </source>
</evidence>